<dbReference type="PANTHER" id="PTHR43434">
    <property type="entry name" value="PHOSPHOGLYCOLATE PHOSPHATASE"/>
    <property type="match status" value="1"/>
</dbReference>
<name>A0A1W1HA15_9BACT</name>
<evidence type="ECO:0000256" key="4">
    <source>
        <dbReference type="ARBA" id="ARBA00013078"/>
    </source>
</evidence>
<comment type="similarity">
    <text evidence="3">Belongs to the HAD-like hydrolase superfamily. CbbY/CbbZ/Gph/YieH family.</text>
</comment>
<dbReference type="GO" id="GO:0006281">
    <property type="term" value="P:DNA repair"/>
    <property type="evidence" value="ECO:0007669"/>
    <property type="project" value="TreeGrafter"/>
</dbReference>
<dbReference type="STRING" id="1246637.MTBBW1_1740013"/>
<keyword evidence="5" id="KW-0378">Hydrolase</keyword>
<evidence type="ECO:0000256" key="3">
    <source>
        <dbReference type="ARBA" id="ARBA00006171"/>
    </source>
</evidence>
<dbReference type="SFLD" id="SFLDS00003">
    <property type="entry name" value="Haloacid_Dehalogenase"/>
    <property type="match status" value="1"/>
</dbReference>
<comment type="pathway">
    <text evidence="2">Organic acid metabolism; glycolate biosynthesis; glycolate from 2-phosphoglycolate: step 1/1.</text>
</comment>
<dbReference type="Gene3D" id="1.10.150.240">
    <property type="entry name" value="Putative phosphatase, domain 2"/>
    <property type="match status" value="1"/>
</dbReference>
<dbReference type="InterPro" id="IPR023198">
    <property type="entry name" value="PGP-like_dom2"/>
</dbReference>
<comment type="catalytic activity">
    <reaction evidence="1">
        <text>2-phosphoglycolate + H2O = glycolate + phosphate</text>
        <dbReference type="Rhea" id="RHEA:14369"/>
        <dbReference type="ChEBI" id="CHEBI:15377"/>
        <dbReference type="ChEBI" id="CHEBI:29805"/>
        <dbReference type="ChEBI" id="CHEBI:43474"/>
        <dbReference type="ChEBI" id="CHEBI:58033"/>
        <dbReference type="EC" id="3.1.3.18"/>
    </reaction>
</comment>
<keyword evidence="6" id="KW-1185">Reference proteome</keyword>
<dbReference type="InterPro" id="IPR036412">
    <property type="entry name" value="HAD-like_sf"/>
</dbReference>
<dbReference type="AlphaFoldDB" id="A0A1W1HA15"/>
<evidence type="ECO:0000313" key="5">
    <source>
        <dbReference type="EMBL" id="SLM29283.1"/>
    </source>
</evidence>
<protein>
    <recommendedName>
        <fullName evidence="4">phosphoglycolate phosphatase</fullName>
        <ecNumber evidence="4">3.1.3.18</ecNumber>
    </recommendedName>
</protein>
<dbReference type="InterPro" id="IPR006439">
    <property type="entry name" value="HAD-SF_hydro_IA"/>
</dbReference>
<dbReference type="PRINTS" id="PR00413">
    <property type="entry name" value="HADHALOGNASE"/>
</dbReference>
<dbReference type="NCBIfam" id="TIGR01549">
    <property type="entry name" value="HAD-SF-IA-v1"/>
    <property type="match status" value="1"/>
</dbReference>
<organism evidence="5 6">
    <name type="scientific">Desulfamplus magnetovallimortis</name>
    <dbReference type="NCBI Taxonomy" id="1246637"/>
    <lineage>
        <taxon>Bacteria</taxon>
        <taxon>Pseudomonadati</taxon>
        <taxon>Thermodesulfobacteriota</taxon>
        <taxon>Desulfobacteria</taxon>
        <taxon>Desulfobacterales</taxon>
        <taxon>Desulfobacteraceae</taxon>
        <taxon>Desulfamplus</taxon>
    </lineage>
</organism>
<dbReference type="Pfam" id="PF13419">
    <property type="entry name" value="HAD_2"/>
    <property type="match status" value="1"/>
</dbReference>
<dbReference type="Gene3D" id="3.40.50.1000">
    <property type="entry name" value="HAD superfamily/HAD-like"/>
    <property type="match status" value="1"/>
</dbReference>
<evidence type="ECO:0000256" key="2">
    <source>
        <dbReference type="ARBA" id="ARBA00004818"/>
    </source>
</evidence>
<dbReference type="GO" id="GO:0005829">
    <property type="term" value="C:cytosol"/>
    <property type="evidence" value="ECO:0007669"/>
    <property type="project" value="TreeGrafter"/>
</dbReference>
<proteinExistence type="inferred from homology"/>
<dbReference type="InterPro" id="IPR041492">
    <property type="entry name" value="HAD_2"/>
</dbReference>
<evidence type="ECO:0000313" key="6">
    <source>
        <dbReference type="Proteomes" id="UP000191931"/>
    </source>
</evidence>
<dbReference type="InterPro" id="IPR023214">
    <property type="entry name" value="HAD_sf"/>
</dbReference>
<sequence length="211" mass="24168">MTIEIDNIKAVVFDCDGVLFDTAKANRNYYDTLLSNFGKPKLSDEQFVKVHMFTVREAFQYLFPEMESLEPIFAFAKKMGYHPFIKYMEREPGTRRLLTLLKSHGYIRAIATNRTNTMHDVLIKHGMTSFFEMVVTAADVENAKPAPDELVKIMNELSLLPRQILFIGDSEYDQQAAQNAGTWFAAFKNSSLSADFYAESMDSLVKLMKMK</sequence>
<evidence type="ECO:0000256" key="1">
    <source>
        <dbReference type="ARBA" id="ARBA00000830"/>
    </source>
</evidence>
<dbReference type="InterPro" id="IPR050155">
    <property type="entry name" value="HAD-like_hydrolase_sf"/>
</dbReference>
<reference evidence="5 6" key="1">
    <citation type="submission" date="2017-03" db="EMBL/GenBank/DDBJ databases">
        <authorList>
            <person name="Afonso C.L."/>
            <person name="Miller P.J."/>
            <person name="Scott M.A."/>
            <person name="Spackman E."/>
            <person name="Goraichik I."/>
            <person name="Dimitrov K.M."/>
            <person name="Suarez D.L."/>
            <person name="Swayne D.E."/>
        </authorList>
    </citation>
    <scope>NUCLEOTIDE SEQUENCE [LARGE SCALE GENOMIC DNA]</scope>
    <source>
        <strain evidence="5">PRJEB14757</strain>
    </source>
</reference>
<dbReference type="Proteomes" id="UP000191931">
    <property type="component" value="Unassembled WGS sequence"/>
</dbReference>
<dbReference type="GO" id="GO:0008967">
    <property type="term" value="F:phosphoglycolate phosphatase activity"/>
    <property type="evidence" value="ECO:0007669"/>
    <property type="project" value="UniProtKB-EC"/>
</dbReference>
<dbReference type="PANTHER" id="PTHR43434:SF1">
    <property type="entry name" value="PHOSPHOGLYCOLATE PHOSPHATASE"/>
    <property type="match status" value="1"/>
</dbReference>
<dbReference type="EC" id="3.1.3.18" evidence="4"/>
<dbReference type="SUPFAM" id="SSF56784">
    <property type="entry name" value="HAD-like"/>
    <property type="match status" value="1"/>
</dbReference>
<accession>A0A1W1HA15</accession>
<dbReference type="EMBL" id="FWEV01000084">
    <property type="protein sequence ID" value="SLM29283.1"/>
    <property type="molecule type" value="Genomic_DNA"/>
</dbReference>
<dbReference type="SFLD" id="SFLDG01129">
    <property type="entry name" value="C1.5:_HAD__Beta-PGM__Phosphata"/>
    <property type="match status" value="1"/>
</dbReference>
<dbReference type="RefSeq" id="WP_245809475.1">
    <property type="nucleotide sequence ID" value="NZ_LT828552.1"/>
</dbReference>
<gene>
    <name evidence="5" type="ORF">MTBBW1_1740013</name>
</gene>